<dbReference type="AlphaFoldDB" id="V5G5F7"/>
<dbReference type="Proteomes" id="UP000018001">
    <property type="component" value="Unassembled WGS sequence"/>
</dbReference>
<reference evidence="2" key="1">
    <citation type="journal article" date="2014" name="Genome Announc.">
        <title>Draft genome sequence of the formaldehyde-resistant fungus Byssochlamys spectabilis No. 5 (anamorph Paecilomyces variotii No. 5) (NBRC109023).</title>
        <authorList>
            <person name="Oka T."/>
            <person name="Ekino K."/>
            <person name="Fukuda K."/>
            <person name="Nomura Y."/>
        </authorList>
    </citation>
    <scope>NUCLEOTIDE SEQUENCE [LARGE SCALE GENOMIC DNA]</scope>
    <source>
        <strain evidence="2">No. 5 / NBRC 109023</strain>
    </source>
</reference>
<evidence type="ECO:0000313" key="2">
    <source>
        <dbReference type="Proteomes" id="UP000018001"/>
    </source>
</evidence>
<name>V5G5F7_BYSSN</name>
<organism evidence="1 2">
    <name type="scientific">Byssochlamys spectabilis (strain No. 5 / NBRC 109023)</name>
    <name type="common">Paecilomyces variotii</name>
    <dbReference type="NCBI Taxonomy" id="1356009"/>
    <lineage>
        <taxon>Eukaryota</taxon>
        <taxon>Fungi</taxon>
        <taxon>Dikarya</taxon>
        <taxon>Ascomycota</taxon>
        <taxon>Pezizomycotina</taxon>
        <taxon>Eurotiomycetes</taxon>
        <taxon>Eurotiomycetidae</taxon>
        <taxon>Eurotiales</taxon>
        <taxon>Thermoascaceae</taxon>
        <taxon>Paecilomyces</taxon>
    </lineage>
</organism>
<comment type="caution">
    <text evidence="1">The sequence shown here is derived from an EMBL/GenBank/DDBJ whole genome shotgun (WGS) entry which is preliminary data.</text>
</comment>
<proteinExistence type="predicted"/>
<gene>
    <name evidence="1" type="ORF">PVAR5_5879</name>
</gene>
<dbReference type="InParanoid" id="V5G5F7"/>
<evidence type="ECO:0000313" key="1">
    <source>
        <dbReference type="EMBL" id="GAD97206.1"/>
    </source>
</evidence>
<sequence length="278" mass="31015">MNDLDTPITSALNPEAWRALAWTPAAVSKASVPITWSSTLSRRSTSGKEGKLRAQAMVEQGRAFLAKMTAPRRLLEIDHGLITQTARACGIVSILSRWKGVRRLLKTFYRQVYFQPERHRMAQRGSGTFLTLRLSRHDVVSTVQTRLEAITKVRLVAHIGHSRCKSASSLEALRTGTKPRKTEEPDRLGFGRSGSWILNIDNQVRRDAAALLEAAGSFVGIVVHQSGADHDVSDWDALAVWHLPCNHNALLYTPCAASYQCCQRPVWHVEDVSIRTRK</sequence>
<accession>V5G5F7</accession>
<dbReference type="EMBL" id="BAUL01000189">
    <property type="protein sequence ID" value="GAD97206.1"/>
    <property type="molecule type" value="Genomic_DNA"/>
</dbReference>
<dbReference type="HOGENOM" id="CLU_1001144_0_0_1"/>
<protein>
    <submittedName>
        <fullName evidence="1">Uncharacterized protein</fullName>
    </submittedName>
</protein>
<keyword evidence="2" id="KW-1185">Reference proteome</keyword>